<dbReference type="PANTHER" id="PTHR43657">
    <property type="entry name" value="TRYPTOPHAN RNA-BINDING ATTENUATOR PROTEIN-LIKE PROTEIN"/>
    <property type="match status" value="1"/>
</dbReference>
<evidence type="ECO:0000313" key="1">
    <source>
        <dbReference type="EMBL" id="ABU81508.1"/>
    </source>
</evidence>
<protein>
    <recommendedName>
        <fullName evidence="3">TIGR00266 family protein</fullName>
    </recommendedName>
</protein>
<dbReference type="PhylomeDB" id="A8A9A6"/>
<dbReference type="InterPro" id="IPR002838">
    <property type="entry name" value="AIM24"/>
</dbReference>
<dbReference type="EMBL" id="CP000816">
    <property type="protein sequence ID" value="ABU81508.1"/>
    <property type="molecule type" value="Genomic_DNA"/>
</dbReference>
<sequence>MRWSLEGEAYPVIRVELEEGEKLYAEAGAMMMMKGDVKVDTVLIDLEEEGNVLRALAEALGRKLLAGETVFHNVFEGPGVVWLSPSLPGGVEYIEVKGECWTVQDYSYVAHFGDLKLDLAWKGPKGLFLGDLVWLRACGEGGLWVSSYGDIMKVEVEDEMVIDNMHFVALPDDAEWRVEKFGGLKSFITGGEGYVIRVKGPTTVYVQTRILPPLAAAIARFMPSRWAELFRARL</sequence>
<organism evidence="1 2">
    <name type="scientific">Ignicoccus hospitalis (strain KIN4/I / DSM 18386 / JCM 14125)</name>
    <dbReference type="NCBI Taxonomy" id="453591"/>
    <lineage>
        <taxon>Archaea</taxon>
        <taxon>Thermoproteota</taxon>
        <taxon>Thermoprotei</taxon>
        <taxon>Desulfurococcales</taxon>
        <taxon>Desulfurococcaceae</taxon>
        <taxon>Ignicoccus</taxon>
    </lineage>
</organism>
<dbReference type="HOGENOM" id="CLU_040551_4_1_2"/>
<dbReference type="Pfam" id="PF01987">
    <property type="entry name" value="AIM24"/>
    <property type="match status" value="1"/>
</dbReference>
<dbReference type="Proteomes" id="UP000000262">
    <property type="component" value="Chromosome"/>
</dbReference>
<dbReference type="GeneID" id="5562891"/>
<proteinExistence type="predicted"/>
<evidence type="ECO:0000313" key="2">
    <source>
        <dbReference type="Proteomes" id="UP000000262"/>
    </source>
</evidence>
<dbReference type="eggNOG" id="arCOG01907">
    <property type="taxonomic scope" value="Archaea"/>
</dbReference>
<keyword evidence="2" id="KW-1185">Reference proteome</keyword>
<reference evidence="1 2" key="1">
    <citation type="journal article" date="2008" name="Genome Biol.">
        <title>A genomic analysis of the archaeal system Ignicoccus hospitalis-Nanoarchaeum equitans.</title>
        <authorList>
            <person name="Podar M."/>
            <person name="Anderson I."/>
            <person name="Makarova K.S."/>
            <person name="Elkins J.G."/>
            <person name="Ivanova N."/>
            <person name="Wall M.A."/>
            <person name="Lykidis A."/>
            <person name="Mavromatis K."/>
            <person name="Sun H."/>
            <person name="Hudson M.E."/>
            <person name="Chen W."/>
            <person name="Deciu C."/>
            <person name="Hutchison D."/>
            <person name="Eads J.R."/>
            <person name="Anderson A."/>
            <person name="Fernandes F."/>
            <person name="Szeto E."/>
            <person name="Lapidus A."/>
            <person name="Kyrpides N.C."/>
            <person name="Saier M.H.Jr."/>
            <person name="Richardson P.M."/>
            <person name="Rachel R."/>
            <person name="Huber H."/>
            <person name="Eisen J.A."/>
            <person name="Koonin E.V."/>
            <person name="Keller M."/>
            <person name="Stetter K.O."/>
        </authorList>
    </citation>
    <scope>NUCLEOTIDE SEQUENCE [LARGE SCALE GENOMIC DNA]</scope>
    <source>
        <strain evidence="2">KIN4/I / DSM 18386 / JCM 14125</strain>
    </source>
</reference>
<dbReference type="Gene3D" id="3.60.160.10">
    <property type="entry name" value="Mitochondrial biogenesis AIM24"/>
    <property type="match status" value="1"/>
</dbReference>
<dbReference type="RefSeq" id="WP_011998360.1">
    <property type="nucleotide sequence ID" value="NC_009776.1"/>
</dbReference>
<accession>A8A9A6</accession>
<dbReference type="InterPro" id="IPR036983">
    <property type="entry name" value="AIM24_sf"/>
</dbReference>
<dbReference type="OrthoDB" id="7592at2157"/>
<dbReference type="PANTHER" id="PTHR43657:SF1">
    <property type="entry name" value="ALTERED INHERITANCE OF MITOCHONDRIA PROTEIN 24, MITOCHONDRIAL"/>
    <property type="match status" value="1"/>
</dbReference>
<evidence type="ECO:0008006" key="3">
    <source>
        <dbReference type="Google" id="ProtNLM"/>
    </source>
</evidence>
<dbReference type="SUPFAM" id="SSF51219">
    <property type="entry name" value="TRAP-like"/>
    <property type="match status" value="1"/>
</dbReference>
<name>A8A9A6_IGNH4</name>
<dbReference type="AlphaFoldDB" id="A8A9A6"/>
<dbReference type="STRING" id="453591.Igni_0325"/>
<gene>
    <name evidence="1" type="ordered locus">Igni_0325</name>
</gene>
<dbReference type="NCBIfam" id="TIGR00266">
    <property type="entry name" value="TIGR00266 family protein"/>
    <property type="match status" value="1"/>
</dbReference>
<dbReference type="KEGG" id="iho:Igni_0325"/>
<dbReference type="InterPro" id="IPR016031">
    <property type="entry name" value="Trp_RNA-bd_attenuator-like_dom"/>
</dbReference>